<reference evidence="2 3" key="1">
    <citation type="submission" date="2019-03" db="EMBL/GenBank/DDBJ databases">
        <title>First draft genome of Liparis tanakae, snailfish: a comprehensive survey of snailfish specific genes.</title>
        <authorList>
            <person name="Kim W."/>
            <person name="Song I."/>
            <person name="Jeong J.-H."/>
            <person name="Kim D."/>
            <person name="Kim S."/>
            <person name="Ryu S."/>
            <person name="Song J.Y."/>
            <person name="Lee S.K."/>
        </authorList>
    </citation>
    <scope>NUCLEOTIDE SEQUENCE [LARGE SCALE GENOMIC DNA]</scope>
    <source>
        <tissue evidence="2">Muscle</tissue>
    </source>
</reference>
<dbReference type="AlphaFoldDB" id="A0A4Z2J3F2"/>
<evidence type="ECO:0000256" key="1">
    <source>
        <dbReference type="SAM" id="MobiDB-lite"/>
    </source>
</evidence>
<comment type="caution">
    <text evidence="2">The sequence shown here is derived from an EMBL/GenBank/DDBJ whole genome shotgun (WGS) entry which is preliminary data.</text>
</comment>
<sequence length="71" mass="8067">MSPVLDIGNRYLEGIEKTQSQDAVLVGKRSDWNRRQKQHTSNGRAEQAEKHRLLRLFLLLLLTPARGGPSD</sequence>
<keyword evidence="3" id="KW-1185">Reference proteome</keyword>
<dbReference type="EMBL" id="SRLO01000024">
    <property type="protein sequence ID" value="TNN84740.1"/>
    <property type="molecule type" value="Genomic_DNA"/>
</dbReference>
<organism evidence="2 3">
    <name type="scientific">Liparis tanakae</name>
    <name type="common">Tanaka's snailfish</name>
    <dbReference type="NCBI Taxonomy" id="230148"/>
    <lineage>
        <taxon>Eukaryota</taxon>
        <taxon>Metazoa</taxon>
        <taxon>Chordata</taxon>
        <taxon>Craniata</taxon>
        <taxon>Vertebrata</taxon>
        <taxon>Euteleostomi</taxon>
        <taxon>Actinopterygii</taxon>
        <taxon>Neopterygii</taxon>
        <taxon>Teleostei</taxon>
        <taxon>Neoteleostei</taxon>
        <taxon>Acanthomorphata</taxon>
        <taxon>Eupercaria</taxon>
        <taxon>Perciformes</taxon>
        <taxon>Cottioidei</taxon>
        <taxon>Cottales</taxon>
        <taxon>Liparidae</taxon>
        <taxon>Liparis</taxon>
    </lineage>
</organism>
<dbReference type="Proteomes" id="UP000314294">
    <property type="component" value="Unassembled WGS sequence"/>
</dbReference>
<gene>
    <name evidence="2" type="ORF">EYF80_004785</name>
</gene>
<accession>A0A4Z2J3F2</accession>
<protein>
    <submittedName>
        <fullName evidence="2">Uncharacterized protein</fullName>
    </submittedName>
</protein>
<evidence type="ECO:0000313" key="2">
    <source>
        <dbReference type="EMBL" id="TNN84740.1"/>
    </source>
</evidence>
<name>A0A4Z2J3F2_9TELE</name>
<feature type="region of interest" description="Disordered" evidence="1">
    <location>
        <begin position="28"/>
        <end position="47"/>
    </location>
</feature>
<evidence type="ECO:0000313" key="3">
    <source>
        <dbReference type="Proteomes" id="UP000314294"/>
    </source>
</evidence>
<proteinExistence type="predicted"/>